<accession>A0A371HJY7</accession>
<evidence type="ECO:0000256" key="1">
    <source>
        <dbReference type="ARBA" id="ARBA00022737"/>
    </source>
</evidence>
<dbReference type="Gene3D" id="1.10.238.10">
    <property type="entry name" value="EF-hand"/>
    <property type="match status" value="1"/>
</dbReference>
<dbReference type="InterPro" id="IPR045198">
    <property type="entry name" value="CNBL1-10"/>
</dbReference>
<evidence type="ECO:0000256" key="4">
    <source>
        <dbReference type="RuleBase" id="RU369080"/>
    </source>
</evidence>
<comment type="caution">
    <text evidence="7">The sequence shown here is derived from an EMBL/GenBank/DDBJ whole genome shotgun (WGS) entry which is preliminary data.</text>
</comment>
<dbReference type="EMBL" id="QJKJ01002380">
    <property type="protein sequence ID" value="RDY03121.1"/>
    <property type="molecule type" value="Genomic_DNA"/>
</dbReference>
<feature type="domain" description="EF-hand" evidence="6">
    <location>
        <begin position="105"/>
        <end position="140"/>
    </location>
</feature>
<dbReference type="Pfam" id="PF13202">
    <property type="entry name" value="EF-hand_5"/>
    <property type="match status" value="1"/>
</dbReference>
<keyword evidence="1 4" id="KW-0677">Repeat</keyword>
<dbReference type="GO" id="GO:0019900">
    <property type="term" value="F:kinase binding"/>
    <property type="evidence" value="ECO:0007669"/>
    <property type="project" value="UniProtKB-UniRule"/>
</dbReference>
<evidence type="ECO:0000256" key="5">
    <source>
        <dbReference type="SAM" id="Phobius"/>
    </source>
</evidence>
<evidence type="ECO:0000256" key="2">
    <source>
        <dbReference type="ARBA" id="ARBA00022837"/>
    </source>
</evidence>
<evidence type="ECO:0000313" key="8">
    <source>
        <dbReference type="Proteomes" id="UP000257109"/>
    </source>
</evidence>
<keyword evidence="2 4" id="KW-0106">Calcium</keyword>
<dbReference type="GO" id="GO:0005509">
    <property type="term" value="F:calcium ion binding"/>
    <property type="evidence" value="ECO:0007669"/>
    <property type="project" value="UniProtKB-UniRule"/>
</dbReference>
<dbReference type="OrthoDB" id="191686at2759"/>
<dbReference type="CDD" id="cd00051">
    <property type="entry name" value="EFh"/>
    <property type="match status" value="1"/>
</dbReference>
<dbReference type="PANTHER" id="PTHR23056">
    <property type="entry name" value="CALCINEURIN B"/>
    <property type="match status" value="1"/>
</dbReference>
<keyword evidence="4 5" id="KW-0472">Membrane</keyword>
<feature type="non-terminal residue" evidence="7">
    <location>
        <position position="259"/>
    </location>
</feature>
<organism evidence="7 8">
    <name type="scientific">Mucuna pruriens</name>
    <name type="common">Velvet bean</name>
    <name type="synonym">Dolichos pruriens</name>
    <dbReference type="NCBI Taxonomy" id="157652"/>
    <lineage>
        <taxon>Eukaryota</taxon>
        <taxon>Viridiplantae</taxon>
        <taxon>Streptophyta</taxon>
        <taxon>Embryophyta</taxon>
        <taxon>Tracheophyta</taxon>
        <taxon>Spermatophyta</taxon>
        <taxon>Magnoliopsida</taxon>
        <taxon>eudicotyledons</taxon>
        <taxon>Gunneridae</taxon>
        <taxon>Pentapetalae</taxon>
        <taxon>rosids</taxon>
        <taxon>fabids</taxon>
        <taxon>Fabales</taxon>
        <taxon>Fabaceae</taxon>
        <taxon>Papilionoideae</taxon>
        <taxon>50 kb inversion clade</taxon>
        <taxon>NPAAA clade</taxon>
        <taxon>indigoferoid/millettioid clade</taxon>
        <taxon>Phaseoleae</taxon>
        <taxon>Mucuna</taxon>
    </lineage>
</organism>
<evidence type="ECO:0000313" key="7">
    <source>
        <dbReference type="EMBL" id="RDY03121.1"/>
    </source>
</evidence>
<dbReference type="Pfam" id="PF13499">
    <property type="entry name" value="EF-hand_7"/>
    <property type="match status" value="1"/>
</dbReference>
<dbReference type="InterPro" id="IPR002048">
    <property type="entry name" value="EF_hand_dom"/>
</dbReference>
<dbReference type="InterPro" id="IPR011992">
    <property type="entry name" value="EF-hand-dom_pair"/>
</dbReference>
<dbReference type="PROSITE" id="PS50222">
    <property type="entry name" value="EF_HAND_2"/>
    <property type="match status" value="2"/>
</dbReference>
<evidence type="ECO:0000256" key="3">
    <source>
        <dbReference type="ARBA" id="ARBA00023774"/>
    </source>
</evidence>
<reference evidence="7" key="1">
    <citation type="submission" date="2018-05" db="EMBL/GenBank/DDBJ databases">
        <title>Draft genome of Mucuna pruriens seed.</title>
        <authorList>
            <person name="Nnadi N.E."/>
            <person name="Vos R."/>
            <person name="Hasami M.H."/>
            <person name="Devisetty U.K."/>
            <person name="Aguiy J.C."/>
        </authorList>
    </citation>
    <scope>NUCLEOTIDE SEQUENCE [LARGE SCALE GENOMIC DNA]</scope>
    <source>
        <strain evidence="7">JCA_2017</strain>
    </source>
</reference>
<keyword evidence="5" id="KW-1133">Transmembrane helix</keyword>
<feature type="non-terminal residue" evidence="7">
    <location>
        <position position="1"/>
    </location>
</feature>
<dbReference type="InterPro" id="IPR018247">
    <property type="entry name" value="EF_Hand_1_Ca_BS"/>
</dbReference>
<dbReference type="STRING" id="157652.A0A371HJY7"/>
<comment type="subcellular location">
    <subcellularLocation>
        <location evidence="4">Membrane</location>
    </subcellularLocation>
</comment>
<dbReference type="PROSITE" id="PS00018">
    <property type="entry name" value="EF_HAND_1"/>
    <property type="match status" value="1"/>
</dbReference>
<proteinExistence type="inferred from homology"/>
<dbReference type="FunFam" id="1.10.238.10:FF:000073">
    <property type="entry name" value="calcineurin B-like protein 3"/>
    <property type="match status" value="1"/>
</dbReference>
<dbReference type="PANTHER" id="PTHR23056:SF26">
    <property type="entry name" value="CALCINEURIN B-LIKE PROTEIN 10"/>
    <property type="match status" value="1"/>
</dbReference>
<comment type="similarity">
    <text evidence="3 4">Belongs to the calcineurin regulatory subunit family.</text>
</comment>
<feature type="domain" description="EF-hand" evidence="6">
    <location>
        <begin position="169"/>
        <end position="204"/>
    </location>
</feature>
<dbReference type="GO" id="GO:0016020">
    <property type="term" value="C:membrane"/>
    <property type="evidence" value="ECO:0007669"/>
    <property type="project" value="UniProtKB-SubCell"/>
</dbReference>
<gene>
    <name evidence="7" type="primary">CBL10</name>
    <name evidence="7" type="ORF">CR513_13332</name>
</gene>
<keyword evidence="4" id="KW-0479">Metal-binding</keyword>
<feature type="transmembrane region" description="Helical" evidence="5">
    <location>
        <begin position="15"/>
        <end position="36"/>
    </location>
</feature>
<dbReference type="GO" id="GO:0019722">
    <property type="term" value="P:calcium-mediated signaling"/>
    <property type="evidence" value="ECO:0007669"/>
    <property type="project" value="UniProtKB-UniRule"/>
</dbReference>
<keyword evidence="8" id="KW-1185">Reference proteome</keyword>
<sequence length="259" mass="29806">DLWESWTVGEAVCAVLMPVIAVVEVLMLAVTGCFSYRQCRIIQNQNNKRDYTAKDFASLADETRFTVNEVKALHVLFKRLCSSLFDDGFIHKEELQLALFQTLKGQNLFLDRVFDVFDQKRNGVIEFDEFVLALSVYDLRQTGFIEPEEVKQMVVAILMESDMNLPDDLLEAIVNKTIADVDKDNDGKISKEDWKAFVRRKPSLLINMTLPHLNHYLFPYFCENPLKLQLTVSLCHLPGISPACFRVLFSQRGQNFEIK</sequence>
<keyword evidence="5" id="KW-0812">Transmembrane</keyword>
<protein>
    <recommendedName>
        <fullName evidence="4">Calcineurin B-like protein</fullName>
    </recommendedName>
</protein>
<dbReference type="SMART" id="SM00054">
    <property type="entry name" value="EFh"/>
    <property type="match status" value="2"/>
</dbReference>
<name>A0A371HJY7_MUCPR</name>
<dbReference type="SUPFAM" id="SSF47473">
    <property type="entry name" value="EF-hand"/>
    <property type="match status" value="1"/>
</dbReference>
<dbReference type="Proteomes" id="UP000257109">
    <property type="component" value="Unassembled WGS sequence"/>
</dbReference>
<evidence type="ECO:0000259" key="6">
    <source>
        <dbReference type="PROSITE" id="PS50222"/>
    </source>
</evidence>
<comment type="subunit">
    <text evidence="4">Homodimer. Interacts with CIPK.</text>
</comment>
<comment type="function">
    <text evidence="4">Acts as a calcium sensor. CBL proteins interact with CIPK serine-threonine protein kinases. Binding of a CBL protein to the regulatory NAF domain of a CIPK protein lead to the activation of the kinase in a calcium-dependent manner.</text>
</comment>
<dbReference type="AlphaFoldDB" id="A0A371HJY7"/>